<evidence type="ECO:0000259" key="7">
    <source>
        <dbReference type="PROSITE" id="PS50931"/>
    </source>
</evidence>
<keyword evidence="6" id="KW-0804">Transcription</keyword>
<dbReference type="PANTHER" id="PTHR30118">
    <property type="entry name" value="HTH-TYPE TRANSCRIPTIONAL REGULATOR LEUO-RELATED"/>
    <property type="match status" value="1"/>
</dbReference>
<dbReference type="EMBL" id="CAADFC020000004">
    <property type="protein sequence ID" value="VIO66599.1"/>
    <property type="molecule type" value="Genomic_DNA"/>
</dbReference>
<keyword evidence="3" id="KW-0536">Nodulation</keyword>
<dbReference type="Gene3D" id="3.40.190.10">
    <property type="entry name" value="Periplasmic binding protein-like II"/>
    <property type="match status" value="2"/>
</dbReference>
<keyword evidence="4" id="KW-0805">Transcription regulation</keyword>
<reference evidence="8" key="1">
    <citation type="submission" date="2019-02" db="EMBL/GenBank/DDBJ databases">
        <authorList>
            <person name="Pothier F.J."/>
        </authorList>
    </citation>
    <scope>NUCLEOTIDE SEQUENCE</scope>
    <source>
        <strain evidence="8">CI-1B</strain>
    </source>
</reference>
<dbReference type="GO" id="GO:0003700">
    <property type="term" value="F:DNA-binding transcription factor activity"/>
    <property type="evidence" value="ECO:0007669"/>
    <property type="project" value="InterPro"/>
</dbReference>
<dbReference type="PROSITE" id="PS50931">
    <property type="entry name" value="HTH_LYSR"/>
    <property type="match status" value="1"/>
</dbReference>
<gene>
    <name evidence="8" type="primary">nodD2_1</name>
    <name evidence="8" type="ORF">CI1B_17210</name>
</gene>
<comment type="caution">
    <text evidence="8">The sequence shown here is derived from an EMBL/GenBank/DDBJ whole genome shotgun (WGS) entry which is preliminary data.</text>
</comment>
<dbReference type="InterPro" id="IPR037402">
    <property type="entry name" value="YidZ_PBP2"/>
</dbReference>
<dbReference type="Pfam" id="PF00126">
    <property type="entry name" value="HTH_1"/>
    <property type="match status" value="1"/>
</dbReference>
<name>A0A508SVD2_9BRAD</name>
<keyword evidence="9" id="KW-1185">Reference proteome</keyword>
<keyword evidence="5" id="KW-0238">DNA-binding</keyword>
<feature type="domain" description="HTH lysR-type" evidence="7">
    <location>
        <begin position="29"/>
        <end position="86"/>
    </location>
</feature>
<proteinExistence type="inferred from homology"/>
<organism evidence="8 9">
    <name type="scientific">Bradyrhizobium ivorense</name>
    <dbReference type="NCBI Taxonomy" id="2511166"/>
    <lineage>
        <taxon>Bacteria</taxon>
        <taxon>Pseudomonadati</taxon>
        <taxon>Pseudomonadota</taxon>
        <taxon>Alphaproteobacteria</taxon>
        <taxon>Hyphomicrobiales</taxon>
        <taxon>Nitrobacteraceae</taxon>
        <taxon>Bradyrhizobium</taxon>
    </lineage>
</organism>
<evidence type="ECO:0000256" key="5">
    <source>
        <dbReference type="ARBA" id="ARBA00023125"/>
    </source>
</evidence>
<evidence type="ECO:0000256" key="2">
    <source>
        <dbReference type="ARBA" id="ARBA00009437"/>
    </source>
</evidence>
<dbReference type="Pfam" id="PF03466">
    <property type="entry name" value="LysR_substrate"/>
    <property type="match status" value="1"/>
</dbReference>
<dbReference type="CDD" id="cd08417">
    <property type="entry name" value="PBP2_Nitroaromatics_like"/>
    <property type="match status" value="1"/>
</dbReference>
<evidence type="ECO:0000313" key="8">
    <source>
        <dbReference type="EMBL" id="VIO66599.1"/>
    </source>
</evidence>
<evidence type="ECO:0000256" key="4">
    <source>
        <dbReference type="ARBA" id="ARBA00023015"/>
    </source>
</evidence>
<evidence type="ECO:0000256" key="6">
    <source>
        <dbReference type="ARBA" id="ARBA00023163"/>
    </source>
</evidence>
<protein>
    <submittedName>
        <fullName evidence="8">Nodulation protein D 2</fullName>
    </submittedName>
</protein>
<comment type="function">
    <text evidence="1">NodD regulates the expression of the nodABCFE genes which encode other nodulation proteins. NodD is also a negative regulator of its own expression. Binds flavonoids as inducers.</text>
</comment>
<dbReference type="SUPFAM" id="SSF53850">
    <property type="entry name" value="Periplasmic binding protein-like II"/>
    <property type="match status" value="1"/>
</dbReference>
<accession>A0A508SVD2</accession>
<dbReference type="GO" id="GO:0003677">
    <property type="term" value="F:DNA binding"/>
    <property type="evidence" value="ECO:0007669"/>
    <property type="project" value="UniProtKB-KW"/>
</dbReference>
<dbReference type="Gene3D" id="1.10.10.10">
    <property type="entry name" value="Winged helix-like DNA-binding domain superfamily/Winged helix DNA-binding domain"/>
    <property type="match status" value="1"/>
</dbReference>
<evidence type="ECO:0000256" key="1">
    <source>
        <dbReference type="ARBA" id="ARBA00003502"/>
    </source>
</evidence>
<dbReference type="InterPro" id="IPR005119">
    <property type="entry name" value="LysR_subst-bd"/>
</dbReference>
<dbReference type="Proteomes" id="UP000328092">
    <property type="component" value="Unassembled WGS sequence"/>
</dbReference>
<sequence>MYHCRRQSVRFECCDLLHRREPVLNLRNVDLNLLVVLDALLNERNVSRAGERIGLSQSAVSAALARLRDMFHDPLLVRVGRDLALTRNAEELIVPLRETLDRIETRLLQKPRFDPGADVRTFSISASDYAGLVLLAPLVRAVAAEAPNVTIHLLPRSRDPARILQANQADLVIEPSELFGDSEFLSAALMSDRWLCALDADNPAVREGEITQEQFLRLPHLVYGIGRDRQLNLADQYLAQLGIQRQIDVTVESFLLAPFLIQGTQLVTHVLERAAKRLIPTSSIRLVESPFDVPDIHEAMFWHPRHTTDPGHLWLRERLKAIAKELDSAEEA</sequence>
<dbReference type="InterPro" id="IPR036388">
    <property type="entry name" value="WH-like_DNA-bd_sf"/>
</dbReference>
<comment type="similarity">
    <text evidence="2">Belongs to the LysR transcriptional regulatory family.</text>
</comment>
<evidence type="ECO:0000256" key="3">
    <source>
        <dbReference type="ARBA" id="ARBA00022458"/>
    </source>
</evidence>
<dbReference type="AlphaFoldDB" id="A0A508SVD2"/>
<evidence type="ECO:0000313" key="9">
    <source>
        <dbReference type="Proteomes" id="UP000328092"/>
    </source>
</evidence>
<dbReference type="SUPFAM" id="SSF46785">
    <property type="entry name" value="Winged helix' DNA-binding domain"/>
    <property type="match status" value="1"/>
</dbReference>
<dbReference type="InterPro" id="IPR050389">
    <property type="entry name" value="LysR-type_TF"/>
</dbReference>
<dbReference type="InterPro" id="IPR036390">
    <property type="entry name" value="WH_DNA-bd_sf"/>
</dbReference>
<dbReference type="PANTHER" id="PTHR30118:SF15">
    <property type="entry name" value="TRANSCRIPTIONAL REGULATORY PROTEIN"/>
    <property type="match status" value="1"/>
</dbReference>
<dbReference type="OrthoDB" id="8339333at2"/>
<dbReference type="InterPro" id="IPR000847">
    <property type="entry name" value="LysR_HTH_N"/>
</dbReference>